<gene>
    <name evidence="2" type="ORF">H9787_05175</name>
</gene>
<dbReference type="Pfam" id="PF02557">
    <property type="entry name" value="VanY"/>
    <property type="match status" value="1"/>
</dbReference>
<evidence type="ECO:0000259" key="1">
    <source>
        <dbReference type="Pfam" id="PF02557"/>
    </source>
</evidence>
<dbReference type="Proteomes" id="UP000823824">
    <property type="component" value="Unassembled WGS sequence"/>
</dbReference>
<dbReference type="InterPro" id="IPR009045">
    <property type="entry name" value="Zn_M74/Hedgehog-like"/>
</dbReference>
<dbReference type="InterPro" id="IPR003709">
    <property type="entry name" value="VanY-like_core_dom"/>
</dbReference>
<feature type="domain" description="D-alanyl-D-alanine carboxypeptidase-like core" evidence="1">
    <location>
        <begin position="107"/>
        <end position="243"/>
    </location>
</feature>
<dbReference type="PANTHER" id="PTHR34385">
    <property type="entry name" value="D-ALANYL-D-ALANINE CARBOXYPEPTIDASE"/>
    <property type="match status" value="1"/>
</dbReference>
<reference evidence="2" key="1">
    <citation type="journal article" date="2021" name="PeerJ">
        <title>Extensive microbial diversity within the chicken gut microbiome revealed by metagenomics and culture.</title>
        <authorList>
            <person name="Gilroy R."/>
            <person name="Ravi A."/>
            <person name="Getino M."/>
            <person name="Pursley I."/>
            <person name="Horton D.L."/>
            <person name="Alikhan N.F."/>
            <person name="Baker D."/>
            <person name="Gharbi K."/>
            <person name="Hall N."/>
            <person name="Watson M."/>
            <person name="Adriaenssens E.M."/>
            <person name="Foster-Nyarko E."/>
            <person name="Jarju S."/>
            <person name="Secka A."/>
            <person name="Antonio M."/>
            <person name="Oren A."/>
            <person name="Chaudhuri R.R."/>
            <person name="La Ragione R."/>
            <person name="Hildebrand F."/>
            <person name="Pallen M.J."/>
        </authorList>
    </citation>
    <scope>NUCLEOTIDE SEQUENCE</scope>
    <source>
        <strain evidence="2">ChiBcec18-1249</strain>
    </source>
</reference>
<evidence type="ECO:0000313" key="2">
    <source>
        <dbReference type="EMBL" id="HJB13085.1"/>
    </source>
</evidence>
<dbReference type="CDD" id="cd14852">
    <property type="entry name" value="LD-carboxypeptidase"/>
    <property type="match status" value="1"/>
</dbReference>
<dbReference type="InterPro" id="IPR058193">
    <property type="entry name" value="VanY/YodJ_core_dom"/>
</dbReference>
<reference evidence="2" key="2">
    <citation type="submission" date="2021-04" db="EMBL/GenBank/DDBJ databases">
        <authorList>
            <person name="Gilroy R."/>
        </authorList>
    </citation>
    <scope>NUCLEOTIDE SEQUENCE</scope>
    <source>
        <strain evidence="2">ChiBcec18-1249</strain>
    </source>
</reference>
<dbReference type="AlphaFoldDB" id="A0A9D2RR90"/>
<dbReference type="EMBL" id="DWZJ01000041">
    <property type="protein sequence ID" value="HJB13085.1"/>
    <property type="molecule type" value="Genomic_DNA"/>
</dbReference>
<dbReference type="GO" id="GO:0006508">
    <property type="term" value="P:proteolysis"/>
    <property type="evidence" value="ECO:0007669"/>
    <property type="project" value="InterPro"/>
</dbReference>
<dbReference type="SUPFAM" id="SSF55166">
    <property type="entry name" value="Hedgehog/DD-peptidase"/>
    <property type="match status" value="1"/>
</dbReference>
<protein>
    <submittedName>
        <fullName evidence="2">M15 family metallopeptidase</fullName>
    </submittedName>
</protein>
<accession>A0A9D2RR90</accession>
<dbReference type="PANTHER" id="PTHR34385:SF1">
    <property type="entry name" value="PEPTIDOGLYCAN L-ALANYL-D-GLUTAMATE ENDOPEPTIDASE CWLK"/>
    <property type="match status" value="1"/>
</dbReference>
<comment type="caution">
    <text evidence="2">The sequence shown here is derived from an EMBL/GenBank/DDBJ whole genome shotgun (WGS) entry which is preliminary data.</text>
</comment>
<proteinExistence type="predicted"/>
<dbReference type="InterPro" id="IPR052179">
    <property type="entry name" value="DD-CPase-like"/>
</dbReference>
<organism evidence="2 3">
    <name type="scientific">Candidatus Oscillibacter excrementigallinarum</name>
    <dbReference type="NCBI Taxonomy" id="2838716"/>
    <lineage>
        <taxon>Bacteria</taxon>
        <taxon>Bacillati</taxon>
        <taxon>Bacillota</taxon>
        <taxon>Clostridia</taxon>
        <taxon>Eubacteriales</taxon>
        <taxon>Oscillospiraceae</taxon>
        <taxon>Oscillibacter</taxon>
    </lineage>
</organism>
<evidence type="ECO:0000313" key="3">
    <source>
        <dbReference type="Proteomes" id="UP000823824"/>
    </source>
</evidence>
<name>A0A9D2RR90_9FIRM</name>
<sequence>METEGRTGIGPRAGKERYMNIRTNLIRAGAALAAVLALAPSALALGGRVGDLAGPAAQTAVRRIPAASLTTAAQQTEADWRLLLVNPWNALPEDYEVELATLSNGLQVDARIYDDLNDMLTDCRAAGLEPIVCSAYRTQATQTRLYNNKVARVRASGVPEDQVEAEAARWVAKPGTSEHQTGLALDIVAASYQILDEKQEDTAEQQWLMENSWKYGFILRYPSEKSDITGIGYEPWHYRYVGKAAAAEIHRTGVCLEEYLGEAALPAAELTPAQPVRPAEVVRPLEPVPPETADI</sequence>
<dbReference type="GO" id="GO:0008233">
    <property type="term" value="F:peptidase activity"/>
    <property type="evidence" value="ECO:0007669"/>
    <property type="project" value="InterPro"/>
</dbReference>
<dbReference type="Gene3D" id="3.30.1380.10">
    <property type="match status" value="1"/>
</dbReference>